<dbReference type="InterPro" id="IPR045079">
    <property type="entry name" value="Oxoprolinase-like"/>
</dbReference>
<dbReference type="GO" id="GO:0006749">
    <property type="term" value="P:glutathione metabolic process"/>
    <property type="evidence" value="ECO:0007669"/>
    <property type="project" value="TreeGrafter"/>
</dbReference>
<evidence type="ECO:0000259" key="2">
    <source>
        <dbReference type="Pfam" id="PF02538"/>
    </source>
</evidence>
<dbReference type="Pfam" id="PF02538">
    <property type="entry name" value="Hydantoinase_B"/>
    <property type="match status" value="1"/>
</dbReference>
<proteinExistence type="predicted"/>
<dbReference type="RefSeq" id="WP_108387303.1">
    <property type="nucleotide sequence ID" value="NZ_QBUD01000010.1"/>
</dbReference>
<keyword evidence="4" id="KW-1185">Reference proteome</keyword>
<evidence type="ECO:0000313" key="3">
    <source>
        <dbReference type="EMBL" id="PUB12372.1"/>
    </source>
</evidence>
<comment type="caution">
    <text evidence="3">The sequence shown here is derived from an EMBL/GenBank/DDBJ whole genome shotgun (WGS) entry which is preliminary data.</text>
</comment>
<dbReference type="InterPro" id="IPR003692">
    <property type="entry name" value="Hydantoinase_B"/>
</dbReference>
<dbReference type="OrthoDB" id="9761586at2"/>
<dbReference type="Proteomes" id="UP000244523">
    <property type="component" value="Unassembled WGS sequence"/>
</dbReference>
<organism evidence="3 4">
    <name type="scientific">Yoonia sediminilitoris</name>
    <dbReference type="NCBI Taxonomy" id="1286148"/>
    <lineage>
        <taxon>Bacteria</taxon>
        <taxon>Pseudomonadati</taxon>
        <taxon>Pseudomonadota</taxon>
        <taxon>Alphaproteobacteria</taxon>
        <taxon>Rhodobacterales</taxon>
        <taxon>Paracoccaceae</taxon>
        <taxon>Yoonia</taxon>
    </lineage>
</organism>
<dbReference type="GO" id="GO:0005829">
    <property type="term" value="C:cytosol"/>
    <property type="evidence" value="ECO:0007669"/>
    <property type="project" value="TreeGrafter"/>
</dbReference>
<protein>
    <submittedName>
        <fullName evidence="3">N-methylhydantoinase B</fullName>
    </submittedName>
</protein>
<reference evidence="3 4" key="1">
    <citation type="submission" date="2018-04" db="EMBL/GenBank/DDBJ databases">
        <title>Genomic Encyclopedia of Archaeal and Bacterial Type Strains, Phase II (KMG-II): from individual species to whole genera.</title>
        <authorList>
            <person name="Goeker M."/>
        </authorList>
    </citation>
    <scope>NUCLEOTIDE SEQUENCE [LARGE SCALE GENOMIC DNA]</scope>
    <source>
        <strain evidence="3 4">DSM 29955</strain>
    </source>
</reference>
<feature type="region of interest" description="Disordered" evidence="1">
    <location>
        <begin position="504"/>
        <end position="529"/>
    </location>
</feature>
<dbReference type="PANTHER" id="PTHR11365:SF23">
    <property type="entry name" value="HYPOTHETICAL 5-OXOPROLINASE (EUROFUNG)-RELATED"/>
    <property type="match status" value="1"/>
</dbReference>
<name>A0A2T6KBY4_9RHOB</name>
<gene>
    <name evidence="3" type="ORF">C8N45_11011</name>
</gene>
<evidence type="ECO:0000313" key="4">
    <source>
        <dbReference type="Proteomes" id="UP000244523"/>
    </source>
</evidence>
<dbReference type="PANTHER" id="PTHR11365">
    <property type="entry name" value="5-OXOPROLINASE RELATED"/>
    <property type="match status" value="1"/>
</dbReference>
<dbReference type="EMBL" id="QBUD01000010">
    <property type="protein sequence ID" value="PUB12372.1"/>
    <property type="molecule type" value="Genomic_DNA"/>
</dbReference>
<sequence length="545" mass="56556">MTDTLDIVARNVLWNRLISVCEEQANALMRAAFGAIVREAGDLSAGVFDANGVMLAQAVTGTPGHVNTMAASVRAMLERVPAETLKPGDALVTNDPWLGAGHVFDFVVVTPAFLNGQIIGYLASTSHIVDIGGRGWSAEGASVYEEGVTFPVLHLRRGTELNEDLLAIVTANSRVPHEARGDILSLLSCNDTGVARLLNLMGEYALPDLVAIADFIFESSASGTKQALARAPEGIYVSMMQLDGYDAPITLKARMTIADGTIAVDLSGSSPAVARGINCPLNYSAAYASFGIRALLTPDIPNNHASLSAITITADPGLVVSAERPSPVSARHVIGQALPDLMLGCLEQALPGDVLAESAGALWTLSLSGAGKTPFSSLNVALGGMGARPGTDGLSTTAFPSGVGSVPVEAAEVAAPVIYHAKEFIRDSGGAGRHRGGLGQRIEIGSRIGEDMFMSAAAFERLTSGPEGRQGGLRGANGKVAISDGTQVTDKGMYKIPAGERVILQTPGGGGFGDPAKRDRDTLQQDVSDGLVSNDAARKLYKGNQ</sequence>
<dbReference type="AlphaFoldDB" id="A0A2T6KBY4"/>
<dbReference type="GO" id="GO:0017168">
    <property type="term" value="F:5-oxoprolinase (ATP-hydrolyzing) activity"/>
    <property type="evidence" value="ECO:0007669"/>
    <property type="project" value="TreeGrafter"/>
</dbReference>
<evidence type="ECO:0000256" key="1">
    <source>
        <dbReference type="SAM" id="MobiDB-lite"/>
    </source>
</evidence>
<feature type="domain" description="Hydantoinase B/oxoprolinase" evidence="2">
    <location>
        <begin position="8"/>
        <end position="515"/>
    </location>
</feature>
<accession>A0A2T6KBY4</accession>